<dbReference type="Gene3D" id="3.30.390.30">
    <property type="match status" value="1"/>
</dbReference>
<keyword evidence="6 11" id="KW-0560">Oxidoreductase</keyword>
<feature type="domain" description="FAD/NAD(P)-binding" evidence="13">
    <location>
        <begin position="11"/>
        <end position="329"/>
    </location>
</feature>
<gene>
    <name evidence="14" type="primary">lpdA</name>
    <name evidence="14" type="ORF">ACFPRA_12415</name>
</gene>
<accession>A0ABW0TMM0</accession>
<evidence type="ECO:0000256" key="10">
    <source>
        <dbReference type="ARBA" id="ARBA00049187"/>
    </source>
</evidence>
<dbReference type="Gene3D" id="3.50.50.60">
    <property type="entry name" value="FAD/NAD(P)-binding domain"/>
    <property type="match status" value="2"/>
</dbReference>
<name>A0ABW0TMM0_9BACL</name>
<dbReference type="PANTHER" id="PTHR22912:SF151">
    <property type="entry name" value="DIHYDROLIPOYL DEHYDROGENASE, MITOCHONDRIAL"/>
    <property type="match status" value="1"/>
</dbReference>
<dbReference type="Proteomes" id="UP001596109">
    <property type="component" value="Unassembled WGS sequence"/>
</dbReference>
<evidence type="ECO:0000256" key="6">
    <source>
        <dbReference type="ARBA" id="ARBA00023002"/>
    </source>
</evidence>
<dbReference type="InterPro" id="IPR001100">
    <property type="entry name" value="Pyr_nuc-diS_OxRdtase"/>
</dbReference>
<dbReference type="NCBIfam" id="TIGR01350">
    <property type="entry name" value="lipoamide_DH"/>
    <property type="match status" value="1"/>
</dbReference>
<dbReference type="Pfam" id="PF02852">
    <property type="entry name" value="Pyr_redox_dim"/>
    <property type="match status" value="1"/>
</dbReference>
<dbReference type="PANTHER" id="PTHR22912">
    <property type="entry name" value="DISULFIDE OXIDOREDUCTASE"/>
    <property type="match status" value="1"/>
</dbReference>
<dbReference type="EMBL" id="JBHSNO010000006">
    <property type="protein sequence ID" value="MFC5589700.1"/>
    <property type="molecule type" value="Genomic_DNA"/>
</dbReference>
<evidence type="ECO:0000259" key="12">
    <source>
        <dbReference type="Pfam" id="PF02852"/>
    </source>
</evidence>
<dbReference type="InterPro" id="IPR006258">
    <property type="entry name" value="Lipoamide_DH"/>
</dbReference>
<protein>
    <recommendedName>
        <fullName evidence="3 11">Dihydrolipoyl dehydrogenase</fullName>
        <ecNumber evidence="2 11">1.8.1.4</ecNumber>
    </recommendedName>
</protein>
<evidence type="ECO:0000259" key="13">
    <source>
        <dbReference type="Pfam" id="PF07992"/>
    </source>
</evidence>
<sequence>MVVGEFVETRDLIIIGGGPGGYTAAIRAAQLGVQVTIIEKERLGGVCLNEGCIPSKVFTHAAKEYASLSNLSSLGISTGEATFDYGELLNYKDRTIAHLRQGVEKLCAANKIEIIYGEANFTAKDRIGVEVGHQFEVYEFKHAIIATGSTPVAPDFLAKQNERVVLANAIYNLPEMPKELIVYGSDSLALEVAFSYQSLGASITLIVDEKEDFLFDESINRELKRVLKKQKIKVYSGFQVSDILSSAEDVTVHLTKKDKTESVTGTHMFVATKQRANTKSLGIERFEIEMTEDGFIITDKQMRTSINTVFAIGDVTSGGSSAAKAIKQGKVAAETIAGLNSEVDLTFLPTVVHSIPPIAVVGLTEEEAKAAGYKVKVSQFSYSGNGYAMITNEKNGLTKVIKDEETDLLLGFHTMGAGAVELISLGITALEMVGRDEDLHFPLYPHPSFNETILEAMEGLTGKAIHMPPLKKEIAIT</sequence>
<dbReference type="InterPro" id="IPR016156">
    <property type="entry name" value="FAD/NAD-linked_Rdtase_dimer_sf"/>
</dbReference>
<comment type="miscellaneous">
    <text evidence="11">The active site is a redox-active disulfide bond.</text>
</comment>
<dbReference type="PRINTS" id="PR00368">
    <property type="entry name" value="FADPNR"/>
</dbReference>
<evidence type="ECO:0000256" key="9">
    <source>
        <dbReference type="ARBA" id="ARBA00023284"/>
    </source>
</evidence>
<dbReference type="InterPro" id="IPR023753">
    <property type="entry name" value="FAD/NAD-binding_dom"/>
</dbReference>
<dbReference type="PRINTS" id="PR00411">
    <property type="entry name" value="PNDRDTASEI"/>
</dbReference>
<evidence type="ECO:0000256" key="4">
    <source>
        <dbReference type="ARBA" id="ARBA00022630"/>
    </source>
</evidence>
<evidence type="ECO:0000256" key="7">
    <source>
        <dbReference type="ARBA" id="ARBA00023027"/>
    </source>
</evidence>
<dbReference type="Pfam" id="PF07992">
    <property type="entry name" value="Pyr_redox_2"/>
    <property type="match status" value="1"/>
</dbReference>
<feature type="domain" description="Pyridine nucleotide-disulphide oxidoreductase dimerisation" evidence="12">
    <location>
        <begin position="349"/>
        <end position="456"/>
    </location>
</feature>
<evidence type="ECO:0000256" key="1">
    <source>
        <dbReference type="ARBA" id="ARBA00007532"/>
    </source>
</evidence>
<dbReference type="InterPro" id="IPR012999">
    <property type="entry name" value="Pyr_OxRdtase_I_AS"/>
</dbReference>
<dbReference type="SUPFAM" id="SSF55424">
    <property type="entry name" value="FAD/NAD-linked reductases, dimerisation (C-terminal) domain"/>
    <property type="match status" value="1"/>
</dbReference>
<reference evidence="15" key="1">
    <citation type="journal article" date="2019" name="Int. J. Syst. Evol. Microbiol.">
        <title>The Global Catalogue of Microorganisms (GCM) 10K type strain sequencing project: providing services to taxonomists for standard genome sequencing and annotation.</title>
        <authorList>
            <consortium name="The Broad Institute Genomics Platform"/>
            <consortium name="The Broad Institute Genome Sequencing Center for Infectious Disease"/>
            <person name="Wu L."/>
            <person name="Ma J."/>
        </authorList>
    </citation>
    <scope>NUCLEOTIDE SEQUENCE [LARGE SCALE GENOMIC DNA]</scope>
    <source>
        <strain evidence="15">CGMCC 4.1434</strain>
    </source>
</reference>
<keyword evidence="8" id="KW-1015">Disulfide bond</keyword>
<dbReference type="EC" id="1.8.1.4" evidence="2 11"/>
<organism evidence="14 15">
    <name type="scientific">Sporosarcina soli</name>
    <dbReference type="NCBI Taxonomy" id="334736"/>
    <lineage>
        <taxon>Bacteria</taxon>
        <taxon>Bacillati</taxon>
        <taxon>Bacillota</taxon>
        <taxon>Bacilli</taxon>
        <taxon>Bacillales</taxon>
        <taxon>Caryophanaceae</taxon>
        <taxon>Sporosarcina</taxon>
    </lineage>
</organism>
<keyword evidence="7 11" id="KW-0520">NAD</keyword>
<evidence type="ECO:0000313" key="15">
    <source>
        <dbReference type="Proteomes" id="UP001596109"/>
    </source>
</evidence>
<dbReference type="InterPro" id="IPR050151">
    <property type="entry name" value="Class-I_Pyr_Nuc-Dis_Oxidored"/>
</dbReference>
<keyword evidence="9 11" id="KW-0676">Redox-active center</keyword>
<proteinExistence type="inferred from homology"/>
<evidence type="ECO:0000256" key="3">
    <source>
        <dbReference type="ARBA" id="ARBA00016961"/>
    </source>
</evidence>
<evidence type="ECO:0000256" key="11">
    <source>
        <dbReference type="RuleBase" id="RU003692"/>
    </source>
</evidence>
<keyword evidence="15" id="KW-1185">Reference proteome</keyword>
<evidence type="ECO:0000313" key="14">
    <source>
        <dbReference type="EMBL" id="MFC5589700.1"/>
    </source>
</evidence>
<evidence type="ECO:0000256" key="5">
    <source>
        <dbReference type="ARBA" id="ARBA00022827"/>
    </source>
</evidence>
<dbReference type="InterPro" id="IPR036188">
    <property type="entry name" value="FAD/NAD-bd_sf"/>
</dbReference>
<dbReference type="PIRSF" id="PIRSF000350">
    <property type="entry name" value="Mercury_reductase_MerA"/>
    <property type="match status" value="1"/>
</dbReference>
<dbReference type="InterPro" id="IPR004099">
    <property type="entry name" value="Pyr_nucl-diS_OxRdtase_dimer"/>
</dbReference>
<dbReference type="SUPFAM" id="SSF51905">
    <property type="entry name" value="FAD/NAD(P)-binding domain"/>
    <property type="match status" value="1"/>
</dbReference>
<dbReference type="PROSITE" id="PS00076">
    <property type="entry name" value="PYRIDINE_REDOX_1"/>
    <property type="match status" value="1"/>
</dbReference>
<comment type="similarity">
    <text evidence="1 11">Belongs to the class-I pyridine nucleotide-disulfide oxidoreductase family.</text>
</comment>
<dbReference type="RefSeq" id="WP_381434976.1">
    <property type="nucleotide sequence ID" value="NZ_JBHSNO010000006.1"/>
</dbReference>
<comment type="cofactor">
    <cofactor evidence="11">
        <name>FAD</name>
        <dbReference type="ChEBI" id="CHEBI:57692"/>
    </cofactor>
    <text evidence="11">Binds 1 FAD per subunit.</text>
</comment>
<comment type="catalytic activity">
    <reaction evidence="10 11">
        <text>N(6)-[(R)-dihydrolipoyl]-L-lysyl-[protein] + NAD(+) = N(6)-[(R)-lipoyl]-L-lysyl-[protein] + NADH + H(+)</text>
        <dbReference type="Rhea" id="RHEA:15045"/>
        <dbReference type="Rhea" id="RHEA-COMP:10474"/>
        <dbReference type="Rhea" id="RHEA-COMP:10475"/>
        <dbReference type="ChEBI" id="CHEBI:15378"/>
        <dbReference type="ChEBI" id="CHEBI:57540"/>
        <dbReference type="ChEBI" id="CHEBI:57945"/>
        <dbReference type="ChEBI" id="CHEBI:83099"/>
        <dbReference type="ChEBI" id="CHEBI:83100"/>
        <dbReference type="EC" id="1.8.1.4"/>
    </reaction>
</comment>
<keyword evidence="4 11" id="KW-0285">Flavoprotein</keyword>
<evidence type="ECO:0000256" key="8">
    <source>
        <dbReference type="ARBA" id="ARBA00023157"/>
    </source>
</evidence>
<evidence type="ECO:0000256" key="2">
    <source>
        <dbReference type="ARBA" id="ARBA00012608"/>
    </source>
</evidence>
<keyword evidence="5 11" id="KW-0274">FAD</keyword>
<dbReference type="GO" id="GO:0004148">
    <property type="term" value="F:dihydrolipoyl dehydrogenase (NADH) activity"/>
    <property type="evidence" value="ECO:0007669"/>
    <property type="project" value="UniProtKB-EC"/>
</dbReference>
<comment type="caution">
    <text evidence="14">The sequence shown here is derived from an EMBL/GenBank/DDBJ whole genome shotgun (WGS) entry which is preliminary data.</text>
</comment>